<proteinExistence type="predicted"/>
<dbReference type="GO" id="GO:0030145">
    <property type="term" value="F:manganese ion binding"/>
    <property type="evidence" value="ECO:0007669"/>
    <property type="project" value="TreeGrafter"/>
</dbReference>
<sequence length="110" mass="12492">MVKYISIEKLNLLEIGSLHFEKPDLEKFPCLQYAYECGKIGGTTPAVLNAANEIANALFLKNEIAFFDIEKTIYKTVEAHHNVKNPSLDAILEADQWARQYAHQLLIKKS</sequence>
<protein>
    <submittedName>
        <fullName evidence="2">1-deoxy-D-xylulose 5-phosphate reductoisomerase</fullName>
    </submittedName>
</protein>
<feature type="domain" description="DXP reductoisomerase C-terminal" evidence="1">
    <location>
        <begin position="7"/>
        <end position="101"/>
    </location>
</feature>
<dbReference type="HOGENOM" id="CLU_159790_0_0_9"/>
<dbReference type="PANTHER" id="PTHR30525:SF0">
    <property type="entry name" value="1-DEOXY-D-XYLULOSE 5-PHOSPHATE REDUCTOISOMERASE, CHLOROPLASTIC"/>
    <property type="match status" value="1"/>
</dbReference>
<dbReference type="GO" id="GO:0030604">
    <property type="term" value="F:1-deoxy-D-xylulose-5-phosphate reductoisomerase activity"/>
    <property type="evidence" value="ECO:0007669"/>
    <property type="project" value="InterPro"/>
</dbReference>
<name>B9ISL2_BACCQ</name>
<reference evidence="2 3" key="1">
    <citation type="journal article" date="2009" name="J. Bacteriol.">
        <title>Complete genome sequence of the extremophilic Bacillus cereus strain Q1 with industrial applications.</title>
        <authorList>
            <person name="Xiong Z."/>
            <person name="Jiang Y."/>
            <person name="Qi D."/>
            <person name="Lu H."/>
            <person name="Yang F."/>
            <person name="Yang J."/>
            <person name="Chen L."/>
            <person name="Sun L."/>
            <person name="Xu X."/>
            <person name="Xue Y."/>
            <person name="Zhu Y."/>
            <person name="Jin Q."/>
        </authorList>
    </citation>
    <scope>NUCLEOTIDE SEQUENCE [LARGE SCALE GENOMIC DNA]</scope>
    <source>
        <strain evidence="2 3">Q1</strain>
    </source>
</reference>
<organism evidence="2 3">
    <name type="scientific">Bacillus cereus (strain Q1)</name>
    <dbReference type="NCBI Taxonomy" id="361100"/>
    <lineage>
        <taxon>Bacteria</taxon>
        <taxon>Bacillati</taxon>
        <taxon>Bacillota</taxon>
        <taxon>Bacilli</taxon>
        <taxon>Bacillales</taxon>
        <taxon>Bacillaceae</taxon>
        <taxon>Bacillus</taxon>
        <taxon>Bacillus cereus group</taxon>
    </lineage>
</organism>
<dbReference type="GO" id="GO:0070402">
    <property type="term" value="F:NADPH binding"/>
    <property type="evidence" value="ECO:0007669"/>
    <property type="project" value="TreeGrafter"/>
</dbReference>
<dbReference type="KEGG" id="bcq:BCQ_3155"/>
<evidence type="ECO:0000313" key="2">
    <source>
        <dbReference type="EMBL" id="ACM13583.1"/>
    </source>
</evidence>
<dbReference type="EMBL" id="CP000227">
    <property type="protein sequence ID" value="ACM13583.1"/>
    <property type="molecule type" value="Genomic_DNA"/>
</dbReference>
<dbReference type="GO" id="GO:0016853">
    <property type="term" value="F:isomerase activity"/>
    <property type="evidence" value="ECO:0007669"/>
    <property type="project" value="UniProtKB-KW"/>
</dbReference>
<dbReference type="PANTHER" id="PTHR30525">
    <property type="entry name" value="1-DEOXY-D-XYLULOSE 5-PHOSPHATE REDUCTOISOMERASE"/>
    <property type="match status" value="1"/>
</dbReference>
<evidence type="ECO:0000259" key="1">
    <source>
        <dbReference type="Pfam" id="PF13288"/>
    </source>
</evidence>
<dbReference type="AlphaFoldDB" id="B9ISL2"/>
<dbReference type="SUPFAM" id="SSF69055">
    <property type="entry name" value="1-deoxy-D-xylulose-5-phosphate reductoisomerase, C-terminal domain"/>
    <property type="match status" value="1"/>
</dbReference>
<gene>
    <name evidence="2" type="primary">dxr</name>
    <name evidence="2" type="ordered locus">BCQ_3155</name>
</gene>
<dbReference type="InterPro" id="IPR036169">
    <property type="entry name" value="DXPR_C_sf"/>
</dbReference>
<dbReference type="Pfam" id="PF13288">
    <property type="entry name" value="DXPR_C"/>
    <property type="match status" value="1"/>
</dbReference>
<evidence type="ECO:0000313" key="3">
    <source>
        <dbReference type="Proteomes" id="UP000000441"/>
    </source>
</evidence>
<dbReference type="GO" id="GO:0051484">
    <property type="term" value="P:isopentenyl diphosphate biosynthetic process, methylerythritol 4-phosphate pathway involved in terpenoid biosynthetic process"/>
    <property type="evidence" value="ECO:0007669"/>
    <property type="project" value="TreeGrafter"/>
</dbReference>
<keyword evidence="2" id="KW-0413">Isomerase</keyword>
<accession>B9ISL2</accession>
<dbReference type="InterPro" id="IPR026877">
    <property type="entry name" value="DXPR_C"/>
</dbReference>
<dbReference type="Proteomes" id="UP000000441">
    <property type="component" value="Chromosome"/>
</dbReference>
<dbReference type="Gene3D" id="1.10.1740.10">
    <property type="match status" value="1"/>
</dbReference>
<dbReference type="InterPro" id="IPR003821">
    <property type="entry name" value="DXP_reductoisomerase"/>
</dbReference>